<dbReference type="InterPro" id="IPR029903">
    <property type="entry name" value="RmlD-like-bd"/>
</dbReference>
<evidence type="ECO:0000256" key="2">
    <source>
        <dbReference type="RuleBase" id="RU364082"/>
    </source>
</evidence>
<dbReference type="CDD" id="cd05254">
    <property type="entry name" value="dTDP_HR_like_SDR_e"/>
    <property type="match status" value="1"/>
</dbReference>
<keyword evidence="2" id="KW-0521">NADP</keyword>
<dbReference type="Gene3D" id="3.40.50.720">
    <property type="entry name" value="NAD(P)-binding Rossmann-like Domain"/>
    <property type="match status" value="1"/>
</dbReference>
<dbReference type="AlphaFoldDB" id="G9WT19"/>
<keyword evidence="5" id="KW-1185">Reference proteome</keyword>
<dbReference type="Pfam" id="PF04321">
    <property type="entry name" value="RmlD_sub_bind"/>
    <property type="match status" value="1"/>
</dbReference>
<dbReference type="PATRIC" id="fig|796944.3.peg.760"/>
<dbReference type="Proteomes" id="UP000003527">
    <property type="component" value="Unassembled WGS sequence"/>
</dbReference>
<dbReference type="UniPathway" id="UPA00124"/>
<dbReference type="GO" id="GO:0008831">
    <property type="term" value="F:dTDP-4-dehydrorhamnose reductase activity"/>
    <property type="evidence" value="ECO:0007669"/>
    <property type="project" value="UniProtKB-EC"/>
</dbReference>
<dbReference type="EMBL" id="AFZD01000012">
    <property type="protein sequence ID" value="EHL12851.1"/>
    <property type="molecule type" value="Genomic_DNA"/>
</dbReference>
<dbReference type="InterPro" id="IPR036291">
    <property type="entry name" value="NAD(P)-bd_dom_sf"/>
</dbReference>
<dbReference type="HOGENOM" id="CLU_045518_1_2_9"/>
<dbReference type="GO" id="GO:0005829">
    <property type="term" value="C:cytosol"/>
    <property type="evidence" value="ECO:0007669"/>
    <property type="project" value="TreeGrafter"/>
</dbReference>
<accession>G9WT19</accession>
<dbReference type="InterPro" id="IPR005913">
    <property type="entry name" value="dTDP_dehydrorham_reduct"/>
</dbReference>
<evidence type="ECO:0000256" key="1">
    <source>
        <dbReference type="ARBA" id="ARBA00010944"/>
    </source>
</evidence>
<organism evidence="4 5">
    <name type="scientific">Oribacterium asaccharolyticum ACB7</name>
    <dbReference type="NCBI Taxonomy" id="796944"/>
    <lineage>
        <taxon>Bacteria</taxon>
        <taxon>Bacillati</taxon>
        <taxon>Bacillota</taxon>
        <taxon>Clostridia</taxon>
        <taxon>Lachnospirales</taxon>
        <taxon>Lachnospiraceae</taxon>
        <taxon>Oribacterium</taxon>
    </lineage>
</organism>
<evidence type="ECO:0000259" key="3">
    <source>
        <dbReference type="Pfam" id="PF04321"/>
    </source>
</evidence>
<dbReference type="GO" id="GO:0019305">
    <property type="term" value="P:dTDP-rhamnose biosynthetic process"/>
    <property type="evidence" value="ECO:0007669"/>
    <property type="project" value="UniProtKB-UniPathway"/>
</dbReference>
<dbReference type="Gene3D" id="3.90.25.10">
    <property type="entry name" value="UDP-galactose 4-epimerase, domain 1"/>
    <property type="match status" value="1"/>
</dbReference>
<dbReference type="EC" id="1.1.1.133" evidence="2"/>
<comment type="caution">
    <text evidence="4">The sequence shown here is derived from an EMBL/GenBank/DDBJ whole genome shotgun (WGS) entry which is preliminary data.</text>
</comment>
<comment type="similarity">
    <text evidence="1 2">Belongs to the dTDP-4-dehydrorhamnose reductase family.</text>
</comment>
<comment type="function">
    <text evidence="2">Catalyzes the reduction of dTDP-6-deoxy-L-lyxo-4-hexulose to yield dTDP-L-rhamnose.</text>
</comment>
<gene>
    <name evidence="4" type="ORF">HMPREF9624_00053</name>
</gene>
<evidence type="ECO:0000313" key="5">
    <source>
        <dbReference type="Proteomes" id="UP000003527"/>
    </source>
</evidence>
<comment type="pathway">
    <text evidence="2">Carbohydrate biosynthesis; dTDP-L-rhamnose biosynthesis.</text>
</comment>
<sequence>MKIFVTGVNGQLGHDVMNTLYRRGISAIGSDIKENYCGVEDGSPACTMPYIGLDLCDEEKTRKVISELEIDAMIHCAAWTAVDAAEDIENRAIVEKINGEVPGLLAKIMKERDGKMLYLSTDYVFSGEGTEPWKPDEKDFNPINVYGKTKLMGEERIREVLEKYFIIRIAWVFGLNGKNFIKTMLNVGKSHEEVRVVNDQIGNPTYTLDLAELLVDMICTEKYGNYHATNEGEYISWYDFTKEIYRQAGLSTKVLPVSTEEYGLSKARRPKNSRLDKTKLKEQGFTPLPDWKDALSRYLKALATEEGC</sequence>
<dbReference type="PANTHER" id="PTHR10491">
    <property type="entry name" value="DTDP-4-DEHYDRORHAMNOSE REDUCTASE"/>
    <property type="match status" value="1"/>
</dbReference>
<reference evidence="4 5" key="1">
    <citation type="submission" date="2011-08" db="EMBL/GenBank/DDBJ databases">
        <title>The Genome Sequence of Oribacterium sp. ACB7.</title>
        <authorList>
            <consortium name="The Broad Institute Genome Sequencing Platform"/>
            <person name="Earl A."/>
            <person name="Ward D."/>
            <person name="Feldgarden M."/>
            <person name="Gevers D."/>
            <person name="Sizova M."/>
            <person name="Hazen A."/>
            <person name="Epstein S."/>
            <person name="Young S.K."/>
            <person name="Zeng Q."/>
            <person name="Gargeya S."/>
            <person name="Fitzgerald M."/>
            <person name="Haas B."/>
            <person name="Abouelleil A."/>
            <person name="Alvarado L."/>
            <person name="Arachchi H.M."/>
            <person name="Berlin A."/>
            <person name="Brown A."/>
            <person name="Chapman S.B."/>
            <person name="Chen Z."/>
            <person name="Dunbar C."/>
            <person name="Freedman E."/>
            <person name="Gearin G."/>
            <person name="Gellesch M."/>
            <person name="Goldberg J."/>
            <person name="Griggs A."/>
            <person name="Gujja S."/>
            <person name="Heiman D."/>
            <person name="Howarth C."/>
            <person name="Larson L."/>
            <person name="Lui A."/>
            <person name="MacDonald P.J.P."/>
            <person name="Montmayeur A."/>
            <person name="Murphy C."/>
            <person name="Neiman D."/>
            <person name="Pearson M."/>
            <person name="Priest M."/>
            <person name="Roberts A."/>
            <person name="Saif S."/>
            <person name="Shea T."/>
            <person name="Shenoy N."/>
            <person name="Sisk P."/>
            <person name="Stolte C."/>
            <person name="Sykes S."/>
            <person name="Wortman J."/>
            <person name="Nusbaum C."/>
            <person name="Birren B."/>
        </authorList>
    </citation>
    <scope>NUCLEOTIDE SEQUENCE [LARGE SCALE GENOMIC DNA]</scope>
    <source>
        <strain evidence="4 5">ACB7</strain>
    </source>
</reference>
<dbReference type="PANTHER" id="PTHR10491:SF4">
    <property type="entry name" value="METHIONINE ADENOSYLTRANSFERASE 2 SUBUNIT BETA"/>
    <property type="match status" value="1"/>
</dbReference>
<protein>
    <recommendedName>
        <fullName evidence="2">dTDP-4-dehydrorhamnose reductase</fullName>
        <ecNumber evidence="2">1.1.1.133</ecNumber>
    </recommendedName>
</protein>
<name>G9WT19_9FIRM</name>
<feature type="domain" description="RmlD-like substrate binding" evidence="3">
    <location>
        <begin position="1"/>
        <end position="302"/>
    </location>
</feature>
<evidence type="ECO:0000313" key="4">
    <source>
        <dbReference type="EMBL" id="EHL12851.1"/>
    </source>
</evidence>
<dbReference type="RefSeq" id="WP_009536000.1">
    <property type="nucleotide sequence ID" value="NZ_JH414504.1"/>
</dbReference>
<dbReference type="SUPFAM" id="SSF51735">
    <property type="entry name" value="NAD(P)-binding Rossmann-fold domains"/>
    <property type="match status" value="1"/>
</dbReference>
<proteinExistence type="inferred from homology"/>
<keyword evidence="2" id="KW-0560">Oxidoreductase</keyword>
<dbReference type="NCBIfam" id="TIGR01214">
    <property type="entry name" value="rmlD"/>
    <property type="match status" value="1"/>
</dbReference>